<evidence type="ECO:0000313" key="2">
    <source>
        <dbReference type="Proteomes" id="UP000003688"/>
    </source>
</evidence>
<evidence type="ECO:0000313" key="1">
    <source>
        <dbReference type="EMBL" id="EEF58068.1"/>
    </source>
</evidence>
<gene>
    <name evidence="1" type="ORF">Cflav_PD1307</name>
</gene>
<organism evidence="1 2">
    <name type="scientific">Pedosphaera parvula (strain Ellin514)</name>
    <dbReference type="NCBI Taxonomy" id="320771"/>
    <lineage>
        <taxon>Bacteria</taxon>
        <taxon>Pseudomonadati</taxon>
        <taxon>Verrucomicrobiota</taxon>
        <taxon>Pedosphaerae</taxon>
        <taxon>Pedosphaerales</taxon>
        <taxon>Pedosphaeraceae</taxon>
        <taxon>Pedosphaera</taxon>
    </lineage>
</organism>
<dbReference type="AlphaFoldDB" id="B9XPX1"/>
<dbReference type="Proteomes" id="UP000003688">
    <property type="component" value="Unassembled WGS sequence"/>
</dbReference>
<reference evidence="1 2" key="1">
    <citation type="journal article" date="2011" name="J. Bacteriol.">
        <title>Genome sequence of 'Pedosphaera parvula' Ellin514, an aerobic Verrucomicrobial isolate from pasture soil.</title>
        <authorList>
            <person name="Kant R."/>
            <person name="van Passel M.W."/>
            <person name="Sangwan P."/>
            <person name="Palva A."/>
            <person name="Lucas S."/>
            <person name="Copeland A."/>
            <person name="Lapidus A."/>
            <person name="Glavina Del Rio T."/>
            <person name="Dalin E."/>
            <person name="Tice H."/>
            <person name="Bruce D."/>
            <person name="Goodwin L."/>
            <person name="Pitluck S."/>
            <person name="Chertkov O."/>
            <person name="Larimer F.W."/>
            <person name="Land M.L."/>
            <person name="Hauser L."/>
            <person name="Brettin T.S."/>
            <person name="Detter J.C."/>
            <person name="Han S."/>
            <person name="de Vos W.M."/>
            <person name="Janssen P.H."/>
            <person name="Smidt H."/>
        </authorList>
    </citation>
    <scope>NUCLEOTIDE SEQUENCE [LARGE SCALE GENOMIC DNA]</scope>
    <source>
        <strain evidence="1 2">Ellin514</strain>
    </source>
</reference>
<sequence length="94" mass="10653">MEKNVAFRNAGSKFGFGKDGSWSVFRGSLAVNTCMGAMEIANTEFRIANVKSGRYRKVSEGIGRYRKVEKTAGRRPADIFWVFKRSKGDYLSRF</sequence>
<protein>
    <submittedName>
        <fullName evidence="1">Uncharacterized protein</fullName>
    </submittedName>
</protein>
<name>B9XPX1_PEDPL</name>
<comment type="caution">
    <text evidence="1">The sequence shown here is derived from an EMBL/GenBank/DDBJ whole genome shotgun (WGS) entry which is preliminary data.</text>
</comment>
<keyword evidence="2" id="KW-1185">Reference proteome</keyword>
<dbReference type="EMBL" id="ABOX02000050">
    <property type="protein sequence ID" value="EEF58068.1"/>
    <property type="molecule type" value="Genomic_DNA"/>
</dbReference>
<accession>B9XPX1</accession>
<proteinExistence type="predicted"/>